<keyword evidence="2" id="KW-1185">Reference proteome</keyword>
<evidence type="ECO:0000313" key="1">
    <source>
        <dbReference type="EMBL" id="QCK16168.1"/>
    </source>
</evidence>
<name>A0A4D7KA02_9BACT</name>
<dbReference type="AlphaFoldDB" id="A0A4D7KA02"/>
<protein>
    <submittedName>
        <fullName evidence="1">Uncharacterized protein</fullName>
    </submittedName>
</protein>
<dbReference type="RefSeq" id="WP_137091763.1">
    <property type="nucleotide sequence ID" value="NZ_CP028923.1"/>
</dbReference>
<reference evidence="1 2" key="1">
    <citation type="submission" date="2018-04" db="EMBL/GenBank/DDBJ databases">
        <title>Complete genome uncultured novel isolate.</title>
        <authorList>
            <person name="Merlino G."/>
        </authorList>
    </citation>
    <scope>NUCLEOTIDE SEQUENCE [LARGE SCALE GENOMIC DNA]</scope>
    <source>
        <strain evidence="2">R1DC9</strain>
    </source>
</reference>
<proteinExistence type="predicted"/>
<dbReference type="EMBL" id="CP028923">
    <property type="protein sequence ID" value="QCK16168.1"/>
    <property type="molecule type" value="Genomic_DNA"/>
</dbReference>
<gene>
    <name evidence="1" type="ORF">DCC35_16170</name>
</gene>
<evidence type="ECO:0000313" key="2">
    <source>
        <dbReference type="Proteomes" id="UP000298616"/>
    </source>
</evidence>
<accession>A0A4D7KA02</accession>
<sequence>MNNKKVSISEPCHMKWNELDKIQKSKSRHCSECSIDIIDFTTMSNEEIIEYLSERKNKKVCGKLFSSNEHSKYSKVQMKVLNWHESIKSNFSNSYFKSVALALLGLMATATGCVQEIGEPAWPCREELVPDTTTVDPGDSTYVEICN</sequence>
<organism evidence="1 2">
    <name type="scientific">Mangrovivirga cuniculi</name>
    <dbReference type="NCBI Taxonomy" id="2715131"/>
    <lineage>
        <taxon>Bacteria</taxon>
        <taxon>Pseudomonadati</taxon>
        <taxon>Bacteroidota</taxon>
        <taxon>Cytophagia</taxon>
        <taxon>Cytophagales</taxon>
        <taxon>Mangrovivirgaceae</taxon>
        <taxon>Mangrovivirga</taxon>
    </lineage>
</organism>
<dbReference type="OrthoDB" id="7432683at2"/>
<dbReference type="KEGG" id="fpf:DCC35_16170"/>
<dbReference type="Proteomes" id="UP000298616">
    <property type="component" value="Chromosome"/>
</dbReference>